<comment type="caution">
    <text evidence="1">The sequence shown here is derived from an EMBL/GenBank/DDBJ whole genome shotgun (WGS) entry which is preliminary data.</text>
</comment>
<reference evidence="1 2" key="1">
    <citation type="submission" date="2019-12" db="EMBL/GenBank/DDBJ databases">
        <title>Ruegeria JWLKs population differentiation of coral mucus and skeleton niches.</title>
        <authorList>
            <person name="Luo D."/>
        </authorList>
    </citation>
    <scope>NUCLEOTIDE SEQUENCE [LARGE SCALE GENOMIC DNA]</scope>
    <source>
        <strain evidence="1 2">HKCCD6238</strain>
    </source>
</reference>
<name>A0ABX1WH12_9RHOB</name>
<evidence type="ECO:0000313" key="1">
    <source>
        <dbReference type="EMBL" id="NOD32566.1"/>
    </source>
</evidence>
<organism evidence="1 2">
    <name type="scientific">Ruegeria atlantica</name>
    <dbReference type="NCBI Taxonomy" id="81569"/>
    <lineage>
        <taxon>Bacteria</taxon>
        <taxon>Pseudomonadati</taxon>
        <taxon>Pseudomonadota</taxon>
        <taxon>Alphaproteobacteria</taxon>
        <taxon>Rhodobacterales</taxon>
        <taxon>Roseobacteraceae</taxon>
        <taxon>Ruegeria</taxon>
    </lineage>
</organism>
<dbReference type="EMBL" id="WVQY01000012">
    <property type="protein sequence ID" value="NOD32566.1"/>
    <property type="molecule type" value="Genomic_DNA"/>
</dbReference>
<keyword evidence="2" id="KW-1185">Reference proteome</keyword>
<accession>A0ABX1WH12</accession>
<dbReference type="Proteomes" id="UP000599383">
    <property type="component" value="Unassembled WGS sequence"/>
</dbReference>
<proteinExistence type="predicted"/>
<sequence length="63" mass="7266">MTAPKPPERREIRALLHSFPFIDVPNADDTFDVLRTCHMMAVFQHGSASYHIRSTVLNLQSIW</sequence>
<protein>
    <submittedName>
        <fullName evidence="1">Uncharacterized protein</fullName>
    </submittedName>
</protein>
<dbReference type="RefSeq" id="WP_171120440.1">
    <property type="nucleotide sequence ID" value="NZ_WVQY01000012.1"/>
</dbReference>
<gene>
    <name evidence="1" type="ORF">GS617_20020</name>
</gene>
<evidence type="ECO:0000313" key="2">
    <source>
        <dbReference type="Proteomes" id="UP000599383"/>
    </source>
</evidence>